<accession>F6DSH6</accession>
<reference evidence="2" key="1">
    <citation type="submission" date="2011-05" db="EMBL/GenBank/DDBJ databases">
        <title>Complete sequence of Desulfotomaculum ruminis DSM 2154.</title>
        <authorList>
            <person name="Lucas S."/>
            <person name="Copeland A."/>
            <person name="Lapidus A."/>
            <person name="Cheng J.-F."/>
            <person name="Goodwin L."/>
            <person name="Pitluck S."/>
            <person name="Lu M."/>
            <person name="Detter J.C."/>
            <person name="Han C."/>
            <person name="Tapia R."/>
            <person name="Land M."/>
            <person name="Hauser L."/>
            <person name="Kyrpides N."/>
            <person name="Ivanova N."/>
            <person name="Mikhailova N."/>
            <person name="Pagani I."/>
            <person name="Stams A.J.M."/>
            <person name="Plugge C.M."/>
            <person name="Muyzer G."/>
            <person name="Kuever J."/>
            <person name="Parshina S.N."/>
            <person name="Ivanova A.E."/>
            <person name="Nazina T.N."/>
            <person name="Brambilla E."/>
            <person name="Spring S."/>
            <person name="Klenk H.-P."/>
            <person name="Woyke T."/>
        </authorList>
    </citation>
    <scope>NUCLEOTIDE SEQUENCE [LARGE SCALE GENOMIC DNA]</scope>
    <source>
        <strain evidence="2">ATCC 23193 / DSM 2154 / NCIB 8452 / DL</strain>
    </source>
</reference>
<name>F6DSH6_DESRL</name>
<sequence length="48" mass="5691">MDKQLITIDTRINTCYNNQEVGWMKRRDLDKKLKTAGWEITVGKKRHG</sequence>
<keyword evidence="2" id="KW-1185">Reference proteome</keyword>
<evidence type="ECO:0000313" key="1">
    <source>
        <dbReference type="EMBL" id="AEG61066.1"/>
    </source>
</evidence>
<dbReference type="AlphaFoldDB" id="F6DSH6"/>
<reference evidence="1 2" key="2">
    <citation type="journal article" date="2012" name="Stand. Genomic Sci.">
        <title>Complete genome sequence of the sulfate-reducing firmicute Desulfotomaculum ruminis type strain (DL(T)).</title>
        <authorList>
            <person name="Spring S."/>
            <person name="Visser M."/>
            <person name="Lu M."/>
            <person name="Copeland A."/>
            <person name="Lapidus A."/>
            <person name="Lucas S."/>
            <person name="Cheng J.F."/>
            <person name="Han C."/>
            <person name="Tapia R."/>
            <person name="Goodwin L.A."/>
            <person name="Pitluck S."/>
            <person name="Ivanova N."/>
            <person name="Land M."/>
            <person name="Hauser L."/>
            <person name="Larimer F."/>
            <person name="Rohde M."/>
            <person name="Goker M."/>
            <person name="Detter J.C."/>
            <person name="Kyrpides N.C."/>
            <person name="Woyke T."/>
            <person name="Schaap P.J."/>
            <person name="Plugge C.M."/>
            <person name="Muyzer G."/>
            <person name="Kuever J."/>
            <person name="Pereira I.A."/>
            <person name="Parshina S.N."/>
            <person name="Bernier-Latmani R."/>
            <person name="Stams A.J."/>
            <person name="Klenk H.P."/>
        </authorList>
    </citation>
    <scope>NUCLEOTIDE SEQUENCE [LARGE SCALE GENOMIC DNA]</scope>
    <source>
        <strain evidence="2">ATCC 23193 / DSM 2154 / NCIB 8452 / DL</strain>
    </source>
</reference>
<proteinExistence type="predicted"/>
<gene>
    <name evidence="1" type="ordered locus">Desru_2852</name>
</gene>
<dbReference type="KEGG" id="dru:Desru_2852"/>
<dbReference type="EMBL" id="CP002780">
    <property type="protein sequence ID" value="AEG61066.1"/>
    <property type="molecule type" value="Genomic_DNA"/>
</dbReference>
<organism evidence="1 2">
    <name type="scientific">Desulforamulus ruminis (strain ATCC 23193 / DSM 2154 / NCIMB 8452 / DL)</name>
    <name type="common">Desulfotomaculum ruminis</name>
    <dbReference type="NCBI Taxonomy" id="696281"/>
    <lineage>
        <taxon>Bacteria</taxon>
        <taxon>Bacillati</taxon>
        <taxon>Bacillota</taxon>
        <taxon>Clostridia</taxon>
        <taxon>Eubacteriales</taxon>
        <taxon>Peptococcaceae</taxon>
        <taxon>Desulforamulus</taxon>
    </lineage>
</organism>
<dbReference type="Proteomes" id="UP000009234">
    <property type="component" value="Chromosome"/>
</dbReference>
<dbReference type="HOGENOM" id="CLU_3152100_0_0_9"/>
<evidence type="ECO:0000313" key="2">
    <source>
        <dbReference type="Proteomes" id="UP000009234"/>
    </source>
</evidence>
<protein>
    <submittedName>
        <fullName evidence="1">Uncharacterized protein</fullName>
    </submittedName>
</protein>
<dbReference type="STRING" id="696281.Desru_2852"/>